<sequence length="146" mass="16469">MTSSFHRSISPPRTRDPGASSRQQRRRCDVRGCTTAPIKQPHARDIQHRRSNRSLPVVSIGYRDAILHIVSPRDESVAFESRTPVTPAGRIIGARRPPSTEWRKGTSVACPRASLECRRLCPNAFVYHLQKDCANFVSLCSFYSFC</sequence>
<evidence type="ECO:0000313" key="2">
    <source>
        <dbReference type="EMBL" id="GBP45101.1"/>
    </source>
</evidence>
<protein>
    <submittedName>
        <fullName evidence="2">Uncharacterized protein</fullName>
    </submittedName>
</protein>
<name>A0A4C1W211_EUMVA</name>
<dbReference type="EMBL" id="BGZK01000464">
    <property type="protein sequence ID" value="GBP45101.1"/>
    <property type="molecule type" value="Genomic_DNA"/>
</dbReference>
<organism evidence="2 3">
    <name type="scientific">Eumeta variegata</name>
    <name type="common">Bagworm moth</name>
    <name type="synonym">Eumeta japonica</name>
    <dbReference type="NCBI Taxonomy" id="151549"/>
    <lineage>
        <taxon>Eukaryota</taxon>
        <taxon>Metazoa</taxon>
        <taxon>Ecdysozoa</taxon>
        <taxon>Arthropoda</taxon>
        <taxon>Hexapoda</taxon>
        <taxon>Insecta</taxon>
        <taxon>Pterygota</taxon>
        <taxon>Neoptera</taxon>
        <taxon>Endopterygota</taxon>
        <taxon>Lepidoptera</taxon>
        <taxon>Glossata</taxon>
        <taxon>Ditrysia</taxon>
        <taxon>Tineoidea</taxon>
        <taxon>Psychidae</taxon>
        <taxon>Oiketicinae</taxon>
        <taxon>Eumeta</taxon>
    </lineage>
</organism>
<dbReference type="AlphaFoldDB" id="A0A4C1W211"/>
<keyword evidence="3" id="KW-1185">Reference proteome</keyword>
<comment type="caution">
    <text evidence="2">The sequence shown here is derived from an EMBL/GenBank/DDBJ whole genome shotgun (WGS) entry which is preliminary data.</text>
</comment>
<evidence type="ECO:0000256" key="1">
    <source>
        <dbReference type="SAM" id="MobiDB-lite"/>
    </source>
</evidence>
<reference evidence="2 3" key="1">
    <citation type="journal article" date="2019" name="Commun. Biol.">
        <title>The bagworm genome reveals a unique fibroin gene that provides high tensile strength.</title>
        <authorList>
            <person name="Kono N."/>
            <person name="Nakamura H."/>
            <person name="Ohtoshi R."/>
            <person name="Tomita M."/>
            <person name="Numata K."/>
            <person name="Arakawa K."/>
        </authorList>
    </citation>
    <scope>NUCLEOTIDE SEQUENCE [LARGE SCALE GENOMIC DNA]</scope>
</reference>
<proteinExistence type="predicted"/>
<accession>A0A4C1W211</accession>
<dbReference type="Proteomes" id="UP000299102">
    <property type="component" value="Unassembled WGS sequence"/>
</dbReference>
<evidence type="ECO:0000313" key="3">
    <source>
        <dbReference type="Proteomes" id="UP000299102"/>
    </source>
</evidence>
<feature type="region of interest" description="Disordered" evidence="1">
    <location>
        <begin position="1"/>
        <end position="30"/>
    </location>
</feature>
<gene>
    <name evidence="2" type="ORF">EVAR_33206_1</name>
</gene>